<comment type="caution">
    <text evidence="1">The sequence shown here is derived from an EMBL/GenBank/DDBJ whole genome shotgun (WGS) entry which is preliminary data.</text>
</comment>
<accession>X1MCZ1</accession>
<sequence>MAKDFWLEVKDGDVPEDFRGKLALIPRTDELDPTFKEVVFRARVDPDLSIFTPRELEILTNLAFVFKEAKAREISEVSHLPKQPWDITVKEKGKRQLIDYLLAIDEKSEVDLGEARESLKEHFEALSNFHLEPTE</sequence>
<protein>
    <submittedName>
        <fullName evidence="1">Uncharacterized protein</fullName>
    </submittedName>
</protein>
<dbReference type="AlphaFoldDB" id="X1MCZ1"/>
<name>X1MCZ1_9ZZZZ</name>
<organism evidence="1">
    <name type="scientific">marine sediment metagenome</name>
    <dbReference type="NCBI Taxonomy" id="412755"/>
    <lineage>
        <taxon>unclassified sequences</taxon>
        <taxon>metagenomes</taxon>
        <taxon>ecological metagenomes</taxon>
    </lineage>
</organism>
<proteinExistence type="predicted"/>
<reference evidence="1" key="1">
    <citation type="journal article" date="2014" name="Front. Microbiol.">
        <title>High frequency of phylogenetically diverse reductive dehalogenase-homologous genes in deep subseafloor sedimentary metagenomes.</title>
        <authorList>
            <person name="Kawai M."/>
            <person name="Futagami T."/>
            <person name="Toyoda A."/>
            <person name="Takaki Y."/>
            <person name="Nishi S."/>
            <person name="Hori S."/>
            <person name="Arai W."/>
            <person name="Tsubouchi T."/>
            <person name="Morono Y."/>
            <person name="Uchiyama I."/>
            <person name="Ito T."/>
            <person name="Fujiyama A."/>
            <person name="Inagaki F."/>
            <person name="Takami H."/>
        </authorList>
    </citation>
    <scope>NUCLEOTIDE SEQUENCE</scope>
    <source>
        <strain evidence="1">Expedition CK06-06</strain>
    </source>
</reference>
<gene>
    <name evidence="1" type="ORF">S06H3_30517</name>
</gene>
<evidence type="ECO:0000313" key="1">
    <source>
        <dbReference type="EMBL" id="GAI29502.1"/>
    </source>
</evidence>
<dbReference type="EMBL" id="BARV01017979">
    <property type="protein sequence ID" value="GAI29502.1"/>
    <property type="molecule type" value="Genomic_DNA"/>
</dbReference>